<evidence type="ECO:0000259" key="10">
    <source>
        <dbReference type="PROSITE" id="PS50928"/>
    </source>
</evidence>
<evidence type="ECO:0000256" key="5">
    <source>
        <dbReference type="ARBA" id="ARBA00022692"/>
    </source>
</evidence>
<keyword evidence="7 9" id="KW-1133">Transmembrane helix</keyword>
<feature type="transmembrane region" description="Helical" evidence="9">
    <location>
        <begin position="225"/>
        <end position="245"/>
    </location>
</feature>
<keyword evidence="8 9" id="KW-0472">Membrane</keyword>
<evidence type="ECO:0000256" key="1">
    <source>
        <dbReference type="ARBA" id="ARBA00004429"/>
    </source>
</evidence>
<dbReference type="RefSeq" id="WP_153712921.1">
    <property type="nucleotide sequence ID" value="NZ_CP045871.1"/>
</dbReference>
<evidence type="ECO:0000313" key="12">
    <source>
        <dbReference type="Proteomes" id="UP000388235"/>
    </source>
</evidence>
<dbReference type="KEGG" id="llp:GH975_02075"/>
<evidence type="ECO:0000313" key="11">
    <source>
        <dbReference type="EMBL" id="QGG79417.1"/>
    </source>
</evidence>
<dbReference type="EMBL" id="CP045871">
    <property type="protein sequence ID" value="QGG79417.1"/>
    <property type="molecule type" value="Genomic_DNA"/>
</dbReference>
<feature type="transmembrane region" description="Helical" evidence="9">
    <location>
        <begin position="366"/>
        <end position="388"/>
    </location>
</feature>
<gene>
    <name evidence="11" type="ORF">GH975_02075</name>
</gene>
<dbReference type="InterPro" id="IPR035906">
    <property type="entry name" value="MetI-like_sf"/>
</dbReference>
<feature type="transmembrane region" description="Helical" evidence="9">
    <location>
        <begin position="339"/>
        <end position="360"/>
    </location>
</feature>
<dbReference type="InterPro" id="IPR010065">
    <property type="entry name" value="AA_ABC_transptr_permease_3TM"/>
</dbReference>
<keyword evidence="6" id="KW-0029">Amino-acid transport</keyword>
<evidence type="ECO:0000256" key="4">
    <source>
        <dbReference type="ARBA" id="ARBA00022475"/>
    </source>
</evidence>
<keyword evidence="5 9" id="KW-0812">Transmembrane</keyword>
<organism evidence="11 12">
    <name type="scientific">Litorivicinus lipolyticus</name>
    <dbReference type="NCBI Taxonomy" id="418701"/>
    <lineage>
        <taxon>Bacteria</taxon>
        <taxon>Pseudomonadati</taxon>
        <taxon>Pseudomonadota</taxon>
        <taxon>Gammaproteobacteria</taxon>
        <taxon>Oceanospirillales</taxon>
        <taxon>Litorivicinaceae</taxon>
        <taxon>Litorivicinus</taxon>
    </lineage>
</organism>
<feature type="transmembrane region" description="Helical" evidence="9">
    <location>
        <begin position="56"/>
        <end position="76"/>
    </location>
</feature>
<evidence type="ECO:0000256" key="2">
    <source>
        <dbReference type="ARBA" id="ARBA00010072"/>
    </source>
</evidence>
<reference evidence="11 12" key="1">
    <citation type="submission" date="2019-11" db="EMBL/GenBank/DDBJ databases">
        <authorList>
            <person name="Khan S.A."/>
            <person name="Jeon C.O."/>
            <person name="Chun B.H."/>
        </authorList>
    </citation>
    <scope>NUCLEOTIDE SEQUENCE [LARGE SCALE GENOMIC DNA]</scope>
    <source>
        <strain evidence="11 12">IMCC 1097</strain>
    </source>
</reference>
<dbReference type="AlphaFoldDB" id="A0A5Q2QBQ2"/>
<feature type="transmembrane region" description="Helical" evidence="9">
    <location>
        <begin position="96"/>
        <end position="116"/>
    </location>
</feature>
<dbReference type="CDD" id="cd06261">
    <property type="entry name" value="TM_PBP2"/>
    <property type="match status" value="1"/>
</dbReference>
<dbReference type="InterPro" id="IPR000515">
    <property type="entry name" value="MetI-like"/>
</dbReference>
<keyword evidence="3 9" id="KW-0813">Transport</keyword>
<dbReference type="SUPFAM" id="SSF161098">
    <property type="entry name" value="MetI-like"/>
    <property type="match status" value="2"/>
</dbReference>
<keyword evidence="12" id="KW-1185">Reference proteome</keyword>
<dbReference type="GO" id="GO:0022857">
    <property type="term" value="F:transmembrane transporter activity"/>
    <property type="evidence" value="ECO:0007669"/>
    <property type="project" value="InterPro"/>
</dbReference>
<dbReference type="GO" id="GO:0043190">
    <property type="term" value="C:ATP-binding cassette (ABC) transporter complex"/>
    <property type="evidence" value="ECO:0007669"/>
    <property type="project" value="InterPro"/>
</dbReference>
<keyword evidence="4" id="KW-1003">Cell membrane</keyword>
<dbReference type="OrthoDB" id="9808531at2"/>
<proteinExistence type="inferred from homology"/>
<dbReference type="Gene3D" id="1.10.3720.10">
    <property type="entry name" value="MetI-like"/>
    <property type="match status" value="2"/>
</dbReference>
<protein>
    <submittedName>
        <fullName evidence="11">ABC transporter permease subunit</fullName>
    </submittedName>
</protein>
<accession>A0A5Q2QBQ2</accession>
<comment type="similarity">
    <text evidence="2">Belongs to the binding-protein-dependent transport system permease family. HisMQ subfamily.</text>
</comment>
<dbReference type="PANTHER" id="PTHR30614">
    <property type="entry name" value="MEMBRANE COMPONENT OF AMINO ACID ABC TRANSPORTER"/>
    <property type="match status" value="1"/>
</dbReference>
<feature type="transmembrane region" description="Helical" evidence="9">
    <location>
        <begin position="185"/>
        <end position="204"/>
    </location>
</feature>
<sequence>MSQATPPAGQRPAKPPMWRDPEKRALLFQALALGFVFYLGYSLVVNTMTNLERQGIASGFGFLSSNTGFSIAETLIPYNEDSSYFDAFLVGLANTIFVSIVGIILATLLGFTLGVARLSNNFLISRLAAVYVDTLRNIPLLLQIFFWYFAVLRPLPKPKQAVEFWDAVFLSNRGLVGPKPIWEDGAGLIGAAVIAALVGAVMIGRWARKRQAETGQPFPVWRTGFALLIALPVLAAAVTGFPFTFEVPVLKGFNFRGGMTLTPEFAALVLALSTYTAAFIAEIVRSGIMAINKGQTEAAYALGLQPGITMRLVIIPQALRVIIPPLTSQYLNLTKNSSLAAAIAYPDLVAIFSGTALNQTGQAVEIMAMTLAVYLFLSLLISAGMNWYNDRMALVER</sequence>
<dbReference type="Pfam" id="PF00528">
    <property type="entry name" value="BPD_transp_1"/>
    <property type="match status" value="1"/>
</dbReference>
<dbReference type="PROSITE" id="PS50928">
    <property type="entry name" value="ABC_TM1"/>
    <property type="match status" value="1"/>
</dbReference>
<evidence type="ECO:0000256" key="3">
    <source>
        <dbReference type="ARBA" id="ARBA00022448"/>
    </source>
</evidence>
<dbReference type="PANTHER" id="PTHR30614:SF37">
    <property type="entry name" value="AMINO-ACID ABC TRANSPORTER PERMEASE PROTEIN YHDX-RELATED"/>
    <property type="match status" value="1"/>
</dbReference>
<evidence type="ECO:0000256" key="6">
    <source>
        <dbReference type="ARBA" id="ARBA00022970"/>
    </source>
</evidence>
<feature type="transmembrane region" description="Helical" evidence="9">
    <location>
        <begin position="25"/>
        <end position="44"/>
    </location>
</feature>
<feature type="transmembrane region" description="Helical" evidence="9">
    <location>
        <begin position="128"/>
        <end position="150"/>
    </location>
</feature>
<dbReference type="Proteomes" id="UP000388235">
    <property type="component" value="Chromosome"/>
</dbReference>
<evidence type="ECO:0000256" key="7">
    <source>
        <dbReference type="ARBA" id="ARBA00022989"/>
    </source>
</evidence>
<evidence type="ECO:0000256" key="8">
    <source>
        <dbReference type="ARBA" id="ARBA00023136"/>
    </source>
</evidence>
<feature type="transmembrane region" description="Helical" evidence="9">
    <location>
        <begin position="265"/>
        <end position="284"/>
    </location>
</feature>
<name>A0A5Q2QBQ2_9GAMM</name>
<comment type="subcellular location">
    <subcellularLocation>
        <location evidence="1">Cell inner membrane</location>
        <topology evidence="1">Multi-pass membrane protein</topology>
    </subcellularLocation>
    <subcellularLocation>
        <location evidence="9">Cell membrane</location>
        <topology evidence="9">Multi-pass membrane protein</topology>
    </subcellularLocation>
</comment>
<evidence type="ECO:0000256" key="9">
    <source>
        <dbReference type="RuleBase" id="RU363032"/>
    </source>
</evidence>
<dbReference type="InterPro" id="IPR043429">
    <property type="entry name" value="ArtM/GltK/GlnP/TcyL/YhdX-like"/>
</dbReference>
<feature type="domain" description="ABC transmembrane type-1" evidence="10">
    <location>
        <begin position="92"/>
        <end position="381"/>
    </location>
</feature>
<dbReference type="NCBIfam" id="TIGR01726">
    <property type="entry name" value="HEQRo_perm_3TM"/>
    <property type="match status" value="1"/>
</dbReference>
<dbReference type="GO" id="GO:0006865">
    <property type="term" value="P:amino acid transport"/>
    <property type="evidence" value="ECO:0007669"/>
    <property type="project" value="UniProtKB-KW"/>
</dbReference>